<dbReference type="SMART" id="SM00822">
    <property type="entry name" value="PKS_KR"/>
    <property type="match status" value="1"/>
</dbReference>
<dbReference type="InterPro" id="IPR036291">
    <property type="entry name" value="NAD(P)-bd_dom_sf"/>
</dbReference>
<name>A0A2N5CX37_9CAUL</name>
<evidence type="ECO:0000313" key="9">
    <source>
        <dbReference type="Proteomes" id="UP000281192"/>
    </source>
</evidence>
<keyword evidence="9" id="KW-1185">Reference proteome</keyword>
<evidence type="ECO:0000313" key="6">
    <source>
        <dbReference type="EMBL" id="AYV47523.1"/>
    </source>
</evidence>
<evidence type="ECO:0000259" key="5">
    <source>
        <dbReference type="SMART" id="SM00822"/>
    </source>
</evidence>
<dbReference type="OrthoDB" id="9806974at2"/>
<evidence type="ECO:0000256" key="1">
    <source>
        <dbReference type="ARBA" id="ARBA00006484"/>
    </source>
</evidence>
<dbReference type="InterPro" id="IPR020904">
    <property type="entry name" value="Sc_DH/Rdtase_CS"/>
</dbReference>
<dbReference type="EMBL" id="PJRQ01000011">
    <property type="protein sequence ID" value="PLR18365.1"/>
    <property type="molecule type" value="Genomic_DNA"/>
</dbReference>
<feature type="domain" description="Ketoreductase" evidence="5">
    <location>
        <begin position="10"/>
        <end position="152"/>
    </location>
</feature>
<reference evidence="6 9" key="2">
    <citation type="submission" date="2018-01" db="EMBL/GenBank/DDBJ databases">
        <title>Complete genome sequence of Caulobacter flavus RHGG3.</title>
        <authorList>
            <person name="Yang E."/>
        </authorList>
    </citation>
    <scope>NUCLEOTIDE SEQUENCE [LARGE SCALE GENOMIC DNA]</scope>
    <source>
        <strain evidence="6 9">RHGG3</strain>
    </source>
</reference>
<evidence type="ECO:0000313" key="8">
    <source>
        <dbReference type="Proteomes" id="UP000234483"/>
    </source>
</evidence>
<dbReference type="AlphaFoldDB" id="A0A2N5CX37"/>
<evidence type="ECO:0000313" key="7">
    <source>
        <dbReference type="EMBL" id="PLR18365.1"/>
    </source>
</evidence>
<evidence type="ECO:0000256" key="4">
    <source>
        <dbReference type="SAM" id="Phobius"/>
    </source>
</evidence>
<keyword evidence="4" id="KW-0472">Membrane</keyword>
<accession>A0A2N5CX37</accession>
<protein>
    <submittedName>
        <fullName evidence="7">Short-chain dehydrogenase</fullName>
    </submittedName>
</protein>
<dbReference type="RefSeq" id="WP_101712173.1">
    <property type="nucleotide sequence ID" value="NZ_CP026100.1"/>
</dbReference>
<dbReference type="GO" id="GO:0016020">
    <property type="term" value="C:membrane"/>
    <property type="evidence" value="ECO:0007669"/>
    <property type="project" value="TreeGrafter"/>
</dbReference>
<dbReference type="NCBIfam" id="NF004792">
    <property type="entry name" value="PRK06139.1"/>
    <property type="match status" value="1"/>
</dbReference>
<evidence type="ECO:0000256" key="2">
    <source>
        <dbReference type="ARBA" id="ARBA00023002"/>
    </source>
</evidence>
<dbReference type="PROSITE" id="PS00061">
    <property type="entry name" value="ADH_SHORT"/>
    <property type="match status" value="1"/>
</dbReference>
<evidence type="ECO:0000256" key="3">
    <source>
        <dbReference type="RuleBase" id="RU000363"/>
    </source>
</evidence>
<feature type="transmembrane region" description="Helical" evidence="4">
    <location>
        <begin position="305"/>
        <end position="326"/>
    </location>
</feature>
<dbReference type="PANTHER" id="PTHR44196">
    <property type="entry name" value="DEHYDROGENASE/REDUCTASE SDR FAMILY MEMBER 7B"/>
    <property type="match status" value="1"/>
</dbReference>
<dbReference type="Proteomes" id="UP000234483">
    <property type="component" value="Unassembled WGS sequence"/>
</dbReference>
<dbReference type="InterPro" id="IPR057326">
    <property type="entry name" value="KR_dom"/>
</dbReference>
<dbReference type="Proteomes" id="UP000281192">
    <property type="component" value="Chromosome"/>
</dbReference>
<keyword evidence="2" id="KW-0560">Oxidoreductase</keyword>
<dbReference type="PANTHER" id="PTHR44196:SF1">
    <property type="entry name" value="DEHYDROGENASE_REDUCTASE SDR FAMILY MEMBER 7B"/>
    <property type="match status" value="1"/>
</dbReference>
<dbReference type="Gene3D" id="3.40.50.720">
    <property type="entry name" value="NAD(P)-binding Rossmann-like Domain"/>
    <property type="match status" value="1"/>
</dbReference>
<dbReference type="PRINTS" id="PR00081">
    <property type="entry name" value="GDHRDH"/>
</dbReference>
<dbReference type="InterPro" id="IPR002347">
    <property type="entry name" value="SDR_fam"/>
</dbReference>
<reference evidence="7 8" key="1">
    <citation type="submission" date="2017-12" db="EMBL/GenBank/DDBJ databases">
        <title>The genome sequence of Caulobacter flavus CGMCC1 15093.</title>
        <authorList>
            <person name="Gao J."/>
            <person name="Mao X."/>
            <person name="Sun J."/>
        </authorList>
    </citation>
    <scope>NUCLEOTIDE SEQUENCE [LARGE SCALE GENOMIC DNA]</scope>
    <source>
        <strain evidence="7 8">CGMCC1 15093</strain>
    </source>
</reference>
<dbReference type="Pfam" id="PF00106">
    <property type="entry name" value="adh_short"/>
    <property type="match status" value="1"/>
</dbReference>
<gene>
    <name evidence="6" type="ORF">C1707_15350</name>
    <name evidence="7" type="ORF">CFHF_06350</name>
</gene>
<dbReference type="KEGG" id="cfh:C1707_15350"/>
<organism evidence="7 8">
    <name type="scientific">Caulobacter flavus</name>
    <dbReference type="NCBI Taxonomy" id="1679497"/>
    <lineage>
        <taxon>Bacteria</taxon>
        <taxon>Pseudomonadati</taxon>
        <taxon>Pseudomonadota</taxon>
        <taxon>Alphaproteobacteria</taxon>
        <taxon>Caulobacterales</taxon>
        <taxon>Caulobacteraceae</taxon>
        <taxon>Caulobacter</taxon>
    </lineage>
</organism>
<proteinExistence type="inferred from homology"/>
<comment type="similarity">
    <text evidence="1 3">Belongs to the short-chain dehydrogenases/reductases (SDR) family.</text>
</comment>
<keyword evidence="4" id="KW-0812">Transmembrane</keyword>
<dbReference type="SUPFAM" id="SSF51735">
    <property type="entry name" value="NAD(P)-binding Rossmann-fold domains"/>
    <property type="match status" value="1"/>
</dbReference>
<dbReference type="PRINTS" id="PR00080">
    <property type="entry name" value="SDRFAMILY"/>
</dbReference>
<sequence>MGKLAALAGQTVVITGASSGIGRATALMFARSGANLVLASRRKEVLVDLAHQCVALGARATAAPTDVSDPSAMQALAQAAERRYGRIDVWINNAGVGAVGRLEEVDLALHRQTIEVNLMGALHGAAAVVPRFIRQGHGLLINNVSLGAWTPTPFAAAYAASKFGLRGLTASLRQELAPYPDIHVCAVFPAIVDTPGFAHGANWSGRSLNPGPLLYRPDDVARVFLRLIGRPRAETVVGWPSAASKFAYGLAPVLTERLVGLALRTVLARAKPGPTTDGALLAAGPGPGDTDGAWLDRKGLPPASVFNRALAATLLAGAAIALASLWRRSASRR</sequence>
<dbReference type="EMBL" id="CP026100">
    <property type="protein sequence ID" value="AYV47523.1"/>
    <property type="molecule type" value="Genomic_DNA"/>
</dbReference>
<keyword evidence="4" id="KW-1133">Transmembrane helix</keyword>
<dbReference type="GO" id="GO:0016491">
    <property type="term" value="F:oxidoreductase activity"/>
    <property type="evidence" value="ECO:0007669"/>
    <property type="project" value="UniProtKB-KW"/>
</dbReference>